<evidence type="ECO:0000313" key="1">
    <source>
        <dbReference type="EMBL" id="SDI57001.1"/>
    </source>
</evidence>
<dbReference type="Proteomes" id="UP000199382">
    <property type="component" value="Unassembled WGS sequence"/>
</dbReference>
<dbReference type="InterPro" id="IPR011990">
    <property type="entry name" value="TPR-like_helical_dom_sf"/>
</dbReference>
<dbReference type="RefSeq" id="WP_093149551.1">
    <property type="nucleotide sequence ID" value="NZ_FNEK01000004.1"/>
</dbReference>
<proteinExistence type="predicted"/>
<evidence type="ECO:0000313" key="2">
    <source>
        <dbReference type="Proteomes" id="UP000199382"/>
    </source>
</evidence>
<sequence length="737" mass="81534">MDRSQTHGGQIVAHRNDRMGGRLISILNAIRISRDYDIPFVVAWVSHGRTAEELRNPTDIFTPEFVERHFVEGDMSAADWAALDDLDATHLGSAESLKAAATEGKGFLSQRSVGTTVLPWEDAEAVAARLAGCFDGIGFCDTIRRVSEQIDARLAGTHLSAYHIRRGDIISNPITSQKLWPNKYIPREFYEVHLTHQLEDPEAACLVFSDTRHEVERLKVAGGERVMTFEELVGDEELLLGQRDFLELFAMSRCKQIFGPPHSAFSQTAATLGGGTVFSVQDALSSEGQAEAMELLISRMDAPEEHFLGDGDLGQCFPFLVDYLRGQGRAAQARDLLAAQVNRGFRKPYIFPLLSELCVDCGDLSSSRRVRKAAWGRPVSGDDALGNVASYAALAHLEAGEAEDAHRWAHVAWWMGPMDRLVPGVLGALLSAGWLERAPSYPIDPRMISRKGNLFPGADERLSRLNACVPPEGWAEAGTVSYPWEVALRDWRLVHGKRVGRGYWNHTRIRNGLVRLEKNHVRLAGSPELESAAAVMLRELGELDEALASNRAALRAHPDEPIYLKREADILLEDGKLAAGLVRLEEATEAAERHPCYLAALGHWYGRAKRPEEMAQVYAEIATVEHDLIELHLMTAEVLRRREATREQALAQITRAVRLGHGAQRLQTAQARILAEMGRLEQSAAIFRALAQSGLAQATTFAHMYRLFDKAGELPIAEAVIAESPFPVEEIKELVEG</sequence>
<name>A0A1G8LMQ8_9RHOB</name>
<accession>A0A1G8LMQ8</accession>
<keyword evidence="2" id="KW-1185">Reference proteome</keyword>
<dbReference type="AlphaFoldDB" id="A0A1G8LMQ8"/>
<protein>
    <submittedName>
        <fullName evidence="1">Uncharacterized protein</fullName>
    </submittedName>
</protein>
<organism evidence="1 2">
    <name type="scientific">Aliiruegeria lutimaris</name>
    <dbReference type="NCBI Taxonomy" id="571298"/>
    <lineage>
        <taxon>Bacteria</taxon>
        <taxon>Pseudomonadati</taxon>
        <taxon>Pseudomonadota</taxon>
        <taxon>Alphaproteobacteria</taxon>
        <taxon>Rhodobacterales</taxon>
        <taxon>Roseobacteraceae</taxon>
        <taxon>Aliiruegeria</taxon>
    </lineage>
</organism>
<reference evidence="1 2" key="1">
    <citation type="submission" date="2016-10" db="EMBL/GenBank/DDBJ databases">
        <authorList>
            <person name="de Groot N.N."/>
        </authorList>
    </citation>
    <scope>NUCLEOTIDE SEQUENCE [LARGE SCALE GENOMIC DNA]</scope>
    <source>
        <strain evidence="1 2">DSM 25294</strain>
    </source>
</reference>
<dbReference type="SUPFAM" id="SSF48452">
    <property type="entry name" value="TPR-like"/>
    <property type="match status" value="1"/>
</dbReference>
<dbReference type="Gene3D" id="1.25.40.10">
    <property type="entry name" value="Tetratricopeptide repeat domain"/>
    <property type="match status" value="1"/>
</dbReference>
<gene>
    <name evidence="1" type="ORF">SAMN04488026_100493</name>
</gene>
<dbReference type="EMBL" id="FNEK01000004">
    <property type="protein sequence ID" value="SDI57001.1"/>
    <property type="molecule type" value="Genomic_DNA"/>
</dbReference>
<dbReference type="OrthoDB" id="7060708at2"/>
<dbReference type="STRING" id="571298.SAMN04488026_100493"/>